<feature type="compositionally biased region" description="Basic and acidic residues" evidence="1">
    <location>
        <begin position="25"/>
        <end position="49"/>
    </location>
</feature>
<proteinExistence type="predicted"/>
<evidence type="ECO:0000313" key="3">
    <source>
        <dbReference type="Proteomes" id="UP000054279"/>
    </source>
</evidence>
<name>A0A0C9TWT7_SPHS4</name>
<evidence type="ECO:0000256" key="1">
    <source>
        <dbReference type="SAM" id="MobiDB-lite"/>
    </source>
</evidence>
<accession>A0A0C9TWT7</accession>
<dbReference type="HOGENOM" id="CLU_1384954_0_0_1"/>
<evidence type="ECO:0000313" key="2">
    <source>
        <dbReference type="EMBL" id="KIJ26299.1"/>
    </source>
</evidence>
<dbReference type="EMBL" id="KN837375">
    <property type="protein sequence ID" value="KIJ26299.1"/>
    <property type="molecule type" value="Genomic_DNA"/>
</dbReference>
<feature type="compositionally biased region" description="Polar residues" evidence="1">
    <location>
        <begin position="95"/>
        <end position="105"/>
    </location>
</feature>
<keyword evidence="3" id="KW-1185">Reference proteome</keyword>
<feature type="region of interest" description="Disordered" evidence="1">
    <location>
        <begin position="1"/>
        <end position="148"/>
    </location>
</feature>
<feature type="compositionally biased region" description="Basic and acidic residues" evidence="1">
    <location>
        <begin position="68"/>
        <end position="78"/>
    </location>
</feature>
<sequence length="197" mass="21792">MQSGPLATKWVPDINGSDEDEEGEENKKNEEDNKDNKDKEYEMYEDDHGLGAPQSNPSHTPSLQKSAKSLDMDVDLPHSEPSSKSSLSTLKGSVCCSQATTNRGQKWTIDEVESTQDDTHTHRQKKARVSKPSLPAKSLTPNETTSSPFHSLPPLPFILDDSTIEIIPHIPIHQGPVVTIGRCSSTQRCKHWSSHLV</sequence>
<reference evidence="2 3" key="1">
    <citation type="submission" date="2014-06" db="EMBL/GenBank/DDBJ databases">
        <title>Evolutionary Origins and Diversification of the Mycorrhizal Mutualists.</title>
        <authorList>
            <consortium name="DOE Joint Genome Institute"/>
            <consortium name="Mycorrhizal Genomics Consortium"/>
            <person name="Kohler A."/>
            <person name="Kuo A."/>
            <person name="Nagy L.G."/>
            <person name="Floudas D."/>
            <person name="Copeland A."/>
            <person name="Barry K.W."/>
            <person name="Cichocki N."/>
            <person name="Veneault-Fourrey C."/>
            <person name="LaButti K."/>
            <person name="Lindquist E.A."/>
            <person name="Lipzen A."/>
            <person name="Lundell T."/>
            <person name="Morin E."/>
            <person name="Murat C."/>
            <person name="Riley R."/>
            <person name="Ohm R."/>
            <person name="Sun H."/>
            <person name="Tunlid A."/>
            <person name="Henrissat B."/>
            <person name="Grigoriev I.V."/>
            <person name="Hibbett D.S."/>
            <person name="Martin F."/>
        </authorList>
    </citation>
    <scope>NUCLEOTIDE SEQUENCE [LARGE SCALE GENOMIC DNA]</scope>
    <source>
        <strain evidence="2 3">SS14</strain>
    </source>
</reference>
<feature type="compositionally biased region" description="Polar residues" evidence="1">
    <location>
        <begin position="53"/>
        <end position="67"/>
    </location>
</feature>
<dbReference type="AlphaFoldDB" id="A0A0C9TWT7"/>
<organism evidence="2 3">
    <name type="scientific">Sphaerobolus stellatus (strain SS14)</name>
    <dbReference type="NCBI Taxonomy" id="990650"/>
    <lineage>
        <taxon>Eukaryota</taxon>
        <taxon>Fungi</taxon>
        <taxon>Dikarya</taxon>
        <taxon>Basidiomycota</taxon>
        <taxon>Agaricomycotina</taxon>
        <taxon>Agaricomycetes</taxon>
        <taxon>Phallomycetidae</taxon>
        <taxon>Geastrales</taxon>
        <taxon>Sphaerobolaceae</taxon>
        <taxon>Sphaerobolus</taxon>
    </lineage>
</organism>
<feature type="compositionally biased region" description="Low complexity" evidence="1">
    <location>
        <begin position="79"/>
        <end position="93"/>
    </location>
</feature>
<dbReference type="Proteomes" id="UP000054279">
    <property type="component" value="Unassembled WGS sequence"/>
</dbReference>
<protein>
    <submittedName>
        <fullName evidence="2">Uncharacterized protein</fullName>
    </submittedName>
</protein>
<gene>
    <name evidence="2" type="ORF">M422DRAFT_272643</name>
</gene>